<organism evidence="2 3">
    <name type="scientific">Marinomonas hwangdonensis</name>
    <dbReference type="NCBI Taxonomy" id="1053647"/>
    <lineage>
        <taxon>Bacteria</taxon>
        <taxon>Pseudomonadati</taxon>
        <taxon>Pseudomonadota</taxon>
        <taxon>Gammaproteobacteria</taxon>
        <taxon>Oceanospirillales</taxon>
        <taxon>Oceanospirillaceae</taxon>
        <taxon>Marinomonas</taxon>
    </lineage>
</organism>
<proteinExistence type="predicted"/>
<sequence>MTEIPFFSKTELECKGSGVVKLDPHFAIMLPALRLLWGHPLSPSSVCRTPEHNAKVGGHPRSLHLTENPTHNTKGCAAADIRWRNWDDERKLAFARLAYSLGFSVGLHDGFCHVDWRQSANLEQSCFLYGAWSGSFYTNEVTS</sequence>
<evidence type="ECO:0000313" key="3">
    <source>
        <dbReference type="Proteomes" id="UP000280507"/>
    </source>
</evidence>
<protein>
    <recommendedName>
        <fullName evidence="1">Peptidase M15A C-terminal domain-containing protein</fullName>
    </recommendedName>
</protein>
<evidence type="ECO:0000259" key="1">
    <source>
        <dbReference type="Pfam" id="PF08291"/>
    </source>
</evidence>
<comment type="caution">
    <text evidence="2">The sequence shown here is derived from an EMBL/GenBank/DDBJ whole genome shotgun (WGS) entry which is preliminary data.</text>
</comment>
<keyword evidence="3" id="KW-1185">Reference proteome</keyword>
<dbReference type="InterPro" id="IPR013230">
    <property type="entry name" value="Peptidase_M15A_C"/>
</dbReference>
<dbReference type="AlphaFoldDB" id="A0A3M8QBF5"/>
<gene>
    <name evidence="2" type="ORF">EBI00_02460</name>
</gene>
<dbReference type="Pfam" id="PF08291">
    <property type="entry name" value="Peptidase_M15_3"/>
    <property type="match status" value="1"/>
</dbReference>
<dbReference type="InterPro" id="IPR009045">
    <property type="entry name" value="Zn_M74/Hedgehog-like"/>
</dbReference>
<reference evidence="2 3" key="1">
    <citation type="journal article" date="2012" name="Int. J. Syst. Evol. Microbiol.">
        <title>Marinomonas hwangdonensis sp. nov., isolated from seawater.</title>
        <authorList>
            <person name="Jung Y.T."/>
            <person name="Oh T.K."/>
            <person name="Yoon J.H."/>
        </authorList>
    </citation>
    <scope>NUCLEOTIDE SEQUENCE [LARGE SCALE GENOMIC DNA]</scope>
    <source>
        <strain evidence="2 3">HDW-15</strain>
    </source>
</reference>
<evidence type="ECO:0000313" key="2">
    <source>
        <dbReference type="EMBL" id="RNF52982.1"/>
    </source>
</evidence>
<dbReference type="Proteomes" id="UP000280507">
    <property type="component" value="Unassembled WGS sequence"/>
</dbReference>
<accession>A0A3M8QBF5</accession>
<feature type="domain" description="Peptidase M15A C-terminal" evidence="1">
    <location>
        <begin position="17"/>
        <end position="115"/>
    </location>
</feature>
<name>A0A3M8QBF5_9GAMM</name>
<dbReference type="OrthoDB" id="5242612at2"/>
<dbReference type="Gene3D" id="3.30.1380.10">
    <property type="match status" value="1"/>
</dbReference>
<dbReference type="RefSeq" id="WP_123094322.1">
    <property type="nucleotide sequence ID" value="NZ_RIZG01000001.1"/>
</dbReference>
<dbReference type="SUPFAM" id="SSF55166">
    <property type="entry name" value="Hedgehog/DD-peptidase"/>
    <property type="match status" value="1"/>
</dbReference>
<dbReference type="EMBL" id="RIZG01000001">
    <property type="protein sequence ID" value="RNF52982.1"/>
    <property type="molecule type" value="Genomic_DNA"/>
</dbReference>